<dbReference type="PROSITE" id="PS00175">
    <property type="entry name" value="PG_MUTASE"/>
    <property type="match status" value="1"/>
</dbReference>
<dbReference type="SMART" id="SM00855">
    <property type="entry name" value="PGAM"/>
    <property type="match status" value="1"/>
</dbReference>
<dbReference type="GO" id="GO:0016791">
    <property type="term" value="F:phosphatase activity"/>
    <property type="evidence" value="ECO:0007669"/>
    <property type="project" value="TreeGrafter"/>
</dbReference>
<dbReference type="InterPro" id="IPR050275">
    <property type="entry name" value="PGM_Phosphatase"/>
</dbReference>
<reference evidence="2 3" key="1">
    <citation type="submission" date="2018-11" db="EMBL/GenBank/DDBJ databases">
        <authorList>
            <person name="Li F."/>
        </authorList>
    </citation>
    <scope>NUCLEOTIDE SEQUENCE [LARGE SCALE GENOMIC DNA]</scope>
    <source>
        <strain evidence="2 3">Gsoil 097</strain>
    </source>
</reference>
<organism evidence="2 3">
    <name type="scientific">Nocardioides marmoriginsengisoli</name>
    <dbReference type="NCBI Taxonomy" id="661483"/>
    <lineage>
        <taxon>Bacteria</taxon>
        <taxon>Bacillati</taxon>
        <taxon>Actinomycetota</taxon>
        <taxon>Actinomycetes</taxon>
        <taxon>Propionibacteriales</taxon>
        <taxon>Nocardioidaceae</taxon>
        <taxon>Nocardioides</taxon>
    </lineage>
</organism>
<dbReference type="RefSeq" id="WP_123225543.1">
    <property type="nucleotide sequence ID" value="NZ_RJSE01000001.1"/>
</dbReference>
<accession>A0A3N0CRM6</accession>
<gene>
    <name evidence="2" type="ORF">EFK50_00225</name>
</gene>
<dbReference type="CDD" id="cd07067">
    <property type="entry name" value="HP_PGM_like"/>
    <property type="match status" value="1"/>
</dbReference>
<feature type="region of interest" description="Disordered" evidence="1">
    <location>
        <begin position="202"/>
        <end position="221"/>
    </location>
</feature>
<evidence type="ECO:0000313" key="2">
    <source>
        <dbReference type="EMBL" id="RNL66098.1"/>
    </source>
</evidence>
<evidence type="ECO:0000256" key="1">
    <source>
        <dbReference type="SAM" id="MobiDB-lite"/>
    </source>
</evidence>
<evidence type="ECO:0000313" key="3">
    <source>
        <dbReference type="Proteomes" id="UP000267128"/>
    </source>
</evidence>
<dbReference type="EMBL" id="RJSE01000001">
    <property type="protein sequence ID" value="RNL66098.1"/>
    <property type="molecule type" value="Genomic_DNA"/>
</dbReference>
<dbReference type="InterPro" id="IPR029033">
    <property type="entry name" value="His_PPase_superfam"/>
</dbReference>
<comment type="caution">
    <text evidence="2">The sequence shown here is derived from an EMBL/GenBank/DDBJ whole genome shotgun (WGS) entry which is preliminary data.</text>
</comment>
<dbReference type="Pfam" id="PF00300">
    <property type="entry name" value="His_Phos_1"/>
    <property type="match status" value="1"/>
</dbReference>
<dbReference type="Proteomes" id="UP000267128">
    <property type="component" value="Unassembled WGS sequence"/>
</dbReference>
<name>A0A3N0CRM6_9ACTN</name>
<dbReference type="OrthoDB" id="9793115at2"/>
<protein>
    <submittedName>
        <fullName evidence="2">Histidine phosphatase family protein</fullName>
    </submittedName>
</protein>
<dbReference type="SUPFAM" id="SSF53254">
    <property type="entry name" value="Phosphoglycerate mutase-like"/>
    <property type="match status" value="1"/>
</dbReference>
<proteinExistence type="predicted"/>
<dbReference type="GO" id="GO:0005737">
    <property type="term" value="C:cytoplasm"/>
    <property type="evidence" value="ECO:0007669"/>
    <property type="project" value="TreeGrafter"/>
</dbReference>
<dbReference type="InterPro" id="IPR001345">
    <property type="entry name" value="PG/BPGM_mutase_AS"/>
</dbReference>
<dbReference type="Gene3D" id="3.40.50.1240">
    <property type="entry name" value="Phosphoglycerate mutase-like"/>
    <property type="match status" value="1"/>
</dbReference>
<dbReference type="InterPro" id="IPR013078">
    <property type="entry name" value="His_Pase_superF_clade-1"/>
</dbReference>
<dbReference type="PANTHER" id="PTHR48100:SF58">
    <property type="entry name" value="PE-PGRS FAMILY PROTEIN PE_PGRS11"/>
    <property type="match status" value="1"/>
</dbReference>
<keyword evidence="3" id="KW-1185">Reference proteome</keyword>
<dbReference type="PANTHER" id="PTHR48100">
    <property type="entry name" value="BROAD-SPECIFICITY PHOSPHATASE YOR283W-RELATED"/>
    <property type="match status" value="1"/>
</dbReference>
<sequence length="221" mass="23338">MRLLLLRHGQTHGNTSGALDTAIPGLELTDLGRRQAEAAAFALAPEPIDAIFISPTHRTRQTAATLAAALNTTPVVLDGLREIAAGDYEMATDHDSILGYIGTVADWIEGRLDSRVSGAETGHEFLERYDAEIAEIAGRGHDVALVISHGAAIRTWVASRVHGSNVHAMAAEGLANTACIVLDGDPESGWTIVSWSSEPIGGEYLDDTRAPDPTGHATDEA</sequence>
<dbReference type="AlphaFoldDB" id="A0A3N0CRM6"/>